<feature type="domain" description="Spondin-like TSP1" evidence="12">
    <location>
        <begin position="1267"/>
        <end position="1320"/>
    </location>
</feature>
<dbReference type="PANTHER" id="PTHR11311:SF7">
    <property type="entry name" value="THROMBOSPONDIN TYPE-1 DOMAIN-CONTAINING PROTEIN 7B"/>
    <property type="match status" value="1"/>
</dbReference>
<feature type="domain" description="Spondin-like TSP1" evidence="12">
    <location>
        <begin position="183"/>
        <end position="233"/>
    </location>
</feature>
<evidence type="ECO:0000256" key="11">
    <source>
        <dbReference type="SAM" id="SignalP"/>
    </source>
</evidence>
<dbReference type="SUPFAM" id="SSF82895">
    <property type="entry name" value="TSP-1 type 1 repeat"/>
    <property type="match status" value="11"/>
</dbReference>
<name>A0AAV2JZ40_KNICA</name>
<evidence type="ECO:0000256" key="7">
    <source>
        <dbReference type="ARBA" id="ARBA00023157"/>
    </source>
</evidence>
<dbReference type="GO" id="GO:0005886">
    <property type="term" value="C:plasma membrane"/>
    <property type="evidence" value="ECO:0007669"/>
    <property type="project" value="UniProtKB-SubCell"/>
</dbReference>
<dbReference type="SMART" id="SM00209">
    <property type="entry name" value="TSP1"/>
    <property type="match status" value="12"/>
</dbReference>
<keyword evidence="3" id="KW-1003">Cell membrane</keyword>
<evidence type="ECO:0000313" key="14">
    <source>
        <dbReference type="Proteomes" id="UP001497482"/>
    </source>
</evidence>
<dbReference type="FunFam" id="2.20.100.10:FF:000050">
    <property type="entry name" value="Thrombospondin type 1 domain containing 7B"/>
    <property type="match status" value="1"/>
</dbReference>
<dbReference type="Pfam" id="PF19028">
    <property type="entry name" value="TSP1_spondin"/>
    <property type="match status" value="6"/>
</dbReference>
<dbReference type="GO" id="GO:0042995">
    <property type="term" value="C:cell projection"/>
    <property type="evidence" value="ECO:0007669"/>
    <property type="project" value="UniProtKB-SubCell"/>
</dbReference>
<feature type="domain" description="Spondin-like TSP1" evidence="12">
    <location>
        <begin position="753"/>
        <end position="809"/>
    </location>
</feature>
<evidence type="ECO:0000256" key="3">
    <source>
        <dbReference type="ARBA" id="ARBA00022475"/>
    </source>
</evidence>
<dbReference type="FunFam" id="2.20.100.10:FF:000015">
    <property type="entry name" value="Thrombospondin, type I, domain containing 7A"/>
    <property type="match status" value="1"/>
</dbReference>
<keyword evidence="9" id="KW-0966">Cell projection</keyword>
<keyword evidence="3" id="KW-0472">Membrane</keyword>
<dbReference type="FunFam" id="2.20.100.10:FF:000019">
    <property type="entry name" value="Thrombospondin type 1 domain containing 7A"/>
    <property type="match status" value="1"/>
</dbReference>
<evidence type="ECO:0000313" key="13">
    <source>
        <dbReference type="EMBL" id="CAL1582767.1"/>
    </source>
</evidence>
<comment type="subcellular location">
    <subcellularLocation>
        <location evidence="1">Cell membrane</location>
        <topology evidence="1">Single-pass type I membrane protein</topology>
    </subcellularLocation>
    <subcellularLocation>
        <location evidence="2">Cell projection</location>
    </subcellularLocation>
</comment>
<evidence type="ECO:0000256" key="2">
    <source>
        <dbReference type="ARBA" id="ARBA00004316"/>
    </source>
</evidence>
<feature type="signal peptide" evidence="11">
    <location>
        <begin position="1"/>
        <end position="35"/>
    </location>
</feature>
<keyword evidence="8" id="KW-0325">Glycoprotein</keyword>
<dbReference type="InterPro" id="IPR000884">
    <property type="entry name" value="TSP1_rpt"/>
</dbReference>
<evidence type="ECO:0000256" key="1">
    <source>
        <dbReference type="ARBA" id="ARBA00004251"/>
    </source>
</evidence>
<dbReference type="PROSITE" id="PS50092">
    <property type="entry name" value="TSP1"/>
    <property type="match status" value="15"/>
</dbReference>
<feature type="domain" description="Spondin-like TSP1" evidence="12">
    <location>
        <begin position="352"/>
        <end position="404"/>
    </location>
</feature>
<feature type="domain" description="Spondin-like TSP1" evidence="12">
    <location>
        <begin position="1018"/>
        <end position="1063"/>
    </location>
</feature>
<dbReference type="Pfam" id="PF19030">
    <property type="entry name" value="TSP1_ADAMTS"/>
    <property type="match status" value="2"/>
</dbReference>
<keyword evidence="5 11" id="KW-0732">Signal</keyword>
<dbReference type="FunFam" id="2.20.100.10:FF:000027">
    <property type="entry name" value="Thrombospondin type 1 domain containing 7A"/>
    <property type="match status" value="1"/>
</dbReference>
<dbReference type="InterPro" id="IPR044004">
    <property type="entry name" value="TSP1_spondin_dom"/>
</dbReference>
<feature type="domain" description="Spondin-like TSP1" evidence="12">
    <location>
        <begin position="618"/>
        <end position="676"/>
    </location>
</feature>
<protein>
    <recommendedName>
        <fullName evidence="10">Thrombospondin type-1 domain-containing protein 7A</fullName>
    </recommendedName>
</protein>
<proteinExistence type="predicted"/>
<dbReference type="InterPro" id="IPR036383">
    <property type="entry name" value="TSP1_rpt_sf"/>
</dbReference>
<evidence type="ECO:0000256" key="9">
    <source>
        <dbReference type="ARBA" id="ARBA00023273"/>
    </source>
</evidence>
<reference evidence="13 14" key="1">
    <citation type="submission" date="2024-04" db="EMBL/GenBank/DDBJ databases">
        <authorList>
            <person name="Waldvogel A.-M."/>
            <person name="Schoenle A."/>
        </authorList>
    </citation>
    <scope>NUCLEOTIDE SEQUENCE [LARGE SCALE GENOMIC DNA]</scope>
</reference>
<dbReference type="GO" id="GO:0030036">
    <property type="term" value="P:actin cytoskeleton organization"/>
    <property type="evidence" value="ECO:0007669"/>
    <property type="project" value="TreeGrafter"/>
</dbReference>
<feature type="chain" id="PRO_5043685265" description="Thrombospondin type-1 domain-containing protein 7A" evidence="11">
    <location>
        <begin position="36"/>
        <end position="1398"/>
    </location>
</feature>
<evidence type="ECO:0000256" key="6">
    <source>
        <dbReference type="ARBA" id="ARBA00022782"/>
    </source>
</evidence>
<dbReference type="InterPro" id="IPR051418">
    <property type="entry name" value="Spondin/Thrombospondin_T1"/>
</dbReference>
<dbReference type="FunFam" id="2.20.100.10:FF:000014">
    <property type="entry name" value="Thrombospondin type 1 domain containing 7A"/>
    <property type="match status" value="1"/>
</dbReference>
<accession>A0AAV2JZ40</accession>
<dbReference type="Gene3D" id="2.20.100.10">
    <property type="entry name" value="Thrombospondin type-1 (TSP1) repeat"/>
    <property type="match status" value="8"/>
</dbReference>
<evidence type="ECO:0000256" key="4">
    <source>
        <dbReference type="ARBA" id="ARBA00022657"/>
    </source>
</evidence>
<organism evidence="13 14">
    <name type="scientific">Knipowitschia caucasica</name>
    <name type="common">Caucasian dwarf goby</name>
    <name type="synonym">Pomatoschistus caucasicus</name>
    <dbReference type="NCBI Taxonomy" id="637954"/>
    <lineage>
        <taxon>Eukaryota</taxon>
        <taxon>Metazoa</taxon>
        <taxon>Chordata</taxon>
        <taxon>Craniata</taxon>
        <taxon>Vertebrata</taxon>
        <taxon>Euteleostomi</taxon>
        <taxon>Actinopterygii</taxon>
        <taxon>Neopterygii</taxon>
        <taxon>Teleostei</taxon>
        <taxon>Neoteleostei</taxon>
        <taxon>Acanthomorphata</taxon>
        <taxon>Gobiaria</taxon>
        <taxon>Gobiiformes</taxon>
        <taxon>Gobioidei</taxon>
        <taxon>Gobiidae</taxon>
        <taxon>Gobiinae</taxon>
        <taxon>Knipowitschia</taxon>
    </lineage>
</organism>
<keyword evidence="6" id="KW-0221">Differentiation</keyword>
<dbReference type="EMBL" id="OZ035837">
    <property type="protein sequence ID" value="CAL1582767.1"/>
    <property type="molecule type" value="Genomic_DNA"/>
</dbReference>
<dbReference type="FunFam" id="2.20.100.10:FF:000031">
    <property type="entry name" value="Thrombospondin type 1 domain containing 7A"/>
    <property type="match status" value="1"/>
</dbReference>
<dbReference type="Proteomes" id="UP001497482">
    <property type="component" value="Chromosome 15"/>
</dbReference>
<evidence type="ECO:0000256" key="10">
    <source>
        <dbReference type="ARBA" id="ARBA00069078"/>
    </source>
</evidence>
<dbReference type="PANTHER" id="PTHR11311">
    <property type="entry name" value="SPONDIN"/>
    <property type="match status" value="1"/>
</dbReference>
<sequence length="1398" mass="155247">MSLRDDFGVNAWTERAGISLGFLLLLALFSTPIQADMVLPRDHQFSWKAGQWGQCVGDECGSGGFQTRTLWCLHAEGWTTHYSHCPPRDRPETRRPCFKVCGWHQDLFEWDVSQWGACVLVPFFSNELKLRTECVTAQHGIQRRKVHCVRTTNRTAVSLRICEFFSQKPAVEQACLIPCPQDCIVSDFTSWSICSRTCGTGLQHRTRHVLATPMYGGAHCPNLTETRTCTHPAHCPAGEEEHRYSLKVGAWSECRLPHDKDSVLSGRTTVDFGGFQENNTVLQHTQAHLKHAHLHPVQPIQSHYPMSWELEVGYRTRQVRCTRSDGKNVMLSLCSKPTPPVTFQACIMPQPCLVADWSSWSPCSKTCRSLDLSPGFRLRTRTMTQIPVAGGNPCPALEEKEACNILGDLLLNCPRFEWRSTDWGECRVSPLLSQQDKRLANISALCGAGIRTRKTYCVQIPDDSSSHQRKEVSRPVSERLCAAEEPPSSVQSCSISCPHHCSLSPWSDWGPCLHDNCKEPQGKKGFRSRSREVLWVSSAPPESCPHEVESIPCEDPVCFHWEVQQGPCVPAQSPCGPGTAQQNVSCVSHQGEEVPVSECEAPSPPTEVPCERACPGDCVLGSWGSWSPCSHSCGSKSAEGRQSRSRPVLALPAKEGKACPAPSALEEWRVCNEHPCMLFYWEASPWGPCIQDTSMNLNGTSSWNGTSACAMGVQIRKATCMKMNSGQVINKRCPDSARPETVRPCFLPCETDCVVTPFSEWTPCPDSCAPENGSVATQSRYRTIIQRASNGGQECPDTLYEERDCDALPVCPLFRWRTHKWHSCSIVPDSVRRGLAGPGELCGDGLETRGVSCIGESGEAANMSACLLWAGPLPSQSRGCRVPCKDDCSFTTWSKFSECSGCGSFRARKRSLTGRSKKKEQCLDEKLFRLEETEQCPCDELLSQPFGDWTDCLLPDPPTRGQHQQRWRNSRQSRECGQGLRYRAVSCRDQSGRPVSPTLCTETGFTVEVCTMPCPLDCKLSDWSAWSLCSASCGSGLKMRSKWLREKAFNGGRPCPKLDLKNQVYEAVPCHTDCSQYEWRIEPWSICTINSVNDGPDCGEGVQSRKIRCVKLEAQTGDLTTVEDGRCDQEEMPPTAQVCSLSCPQDCVLSLWGPWTNCLQCDQNSTRSRSRHVLRFPANDKSACPDLTQSEACIQNSTCFTYEYKVSDWSTCQLSENALCGPGSKVRRLDCLRGDGKMVGMRKCEQYGLLNNWTVSESCEVDCPVSCVLSDWSSWAECSHSCGNQGQSVRSRRILQHAHDEGRPCPSRLTQTKPCPIKPCYNWVLSDWSACGVEGADCGEGIRRRSLSCVVHLGNVTTAQAVPLDLCGDALRRAVQQEMEQPCFVPCPGKKKKHMLIE</sequence>
<keyword evidence="7" id="KW-1015">Disulfide bond</keyword>
<evidence type="ECO:0000256" key="8">
    <source>
        <dbReference type="ARBA" id="ARBA00023180"/>
    </source>
</evidence>
<evidence type="ECO:0000256" key="5">
    <source>
        <dbReference type="ARBA" id="ARBA00022729"/>
    </source>
</evidence>
<evidence type="ECO:0000259" key="12">
    <source>
        <dbReference type="Pfam" id="PF19028"/>
    </source>
</evidence>
<dbReference type="GO" id="GO:0030154">
    <property type="term" value="P:cell differentiation"/>
    <property type="evidence" value="ECO:0007669"/>
    <property type="project" value="UniProtKB-KW"/>
</dbReference>
<dbReference type="GO" id="GO:0001525">
    <property type="term" value="P:angiogenesis"/>
    <property type="evidence" value="ECO:0007669"/>
    <property type="project" value="UniProtKB-KW"/>
</dbReference>
<dbReference type="FunFam" id="2.20.100.10:FF:000017">
    <property type="entry name" value="Thrombospondin type 1 domain containing 7A"/>
    <property type="match status" value="1"/>
</dbReference>
<gene>
    <name evidence="13" type="ORF">KC01_LOCUS13318</name>
</gene>
<keyword evidence="4" id="KW-0037">Angiogenesis</keyword>
<keyword evidence="14" id="KW-1185">Reference proteome</keyword>